<proteinExistence type="inferred from homology"/>
<dbReference type="OrthoDB" id="407010at2759"/>
<name>A0A811RGS2_9POAL</name>
<comment type="similarity">
    <text evidence="1">Belongs to the carotenoid oxygenase family.</text>
</comment>
<gene>
    <name evidence="7" type="ORF">NCGR_LOCUS52527</name>
</gene>
<evidence type="ECO:0000256" key="3">
    <source>
        <dbReference type="ARBA" id="ARBA00022946"/>
    </source>
</evidence>
<keyword evidence="4" id="KW-0560">Oxidoreductase</keyword>
<dbReference type="Proteomes" id="UP000604825">
    <property type="component" value="Unassembled WGS sequence"/>
</dbReference>
<keyword evidence="4" id="KW-0223">Dioxygenase</keyword>
<sequence length="165" mass="18393">MPLRYSASSLVRSELAPYYAFDWLPVSGSYMHVMCRSTGNTVATVEVPPFMAIHYINAYEDDADGAAVIVDCCEHYSDPAIIHTLLLHRLRSLSSDKDKDPLPNASKENLLNAIEKIGCDFLILYASSEDSYYHASWSTIKGSIYTGRMKTTGTREPMQVFVLVA</sequence>
<evidence type="ECO:0000256" key="5">
    <source>
        <dbReference type="ARBA" id="ARBA00023004"/>
    </source>
</evidence>
<dbReference type="GO" id="GO:0046872">
    <property type="term" value="F:metal ion binding"/>
    <property type="evidence" value="ECO:0007669"/>
    <property type="project" value="UniProtKB-KW"/>
</dbReference>
<protein>
    <submittedName>
        <fullName evidence="7">Uncharacterized protein</fullName>
    </submittedName>
</protein>
<organism evidence="7 8">
    <name type="scientific">Miscanthus lutarioriparius</name>
    <dbReference type="NCBI Taxonomy" id="422564"/>
    <lineage>
        <taxon>Eukaryota</taxon>
        <taxon>Viridiplantae</taxon>
        <taxon>Streptophyta</taxon>
        <taxon>Embryophyta</taxon>
        <taxon>Tracheophyta</taxon>
        <taxon>Spermatophyta</taxon>
        <taxon>Magnoliopsida</taxon>
        <taxon>Liliopsida</taxon>
        <taxon>Poales</taxon>
        <taxon>Poaceae</taxon>
        <taxon>PACMAD clade</taxon>
        <taxon>Panicoideae</taxon>
        <taxon>Andropogonodae</taxon>
        <taxon>Andropogoneae</taxon>
        <taxon>Saccharinae</taxon>
        <taxon>Miscanthus</taxon>
    </lineage>
</organism>
<comment type="cofactor">
    <cofactor evidence="6">
        <name>Fe(2+)</name>
        <dbReference type="ChEBI" id="CHEBI:29033"/>
    </cofactor>
    <text evidence="6">Binds 1 Fe(2+) ion per subunit.</text>
</comment>
<dbReference type="InterPro" id="IPR004294">
    <property type="entry name" value="Carotenoid_Oase"/>
</dbReference>
<accession>A0A811RGS2</accession>
<keyword evidence="8" id="KW-1185">Reference proteome</keyword>
<keyword evidence="2 6" id="KW-0479">Metal-binding</keyword>
<evidence type="ECO:0000313" key="8">
    <source>
        <dbReference type="Proteomes" id="UP000604825"/>
    </source>
</evidence>
<reference evidence="7" key="1">
    <citation type="submission" date="2020-10" db="EMBL/GenBank/DDBJ databases">
        <authorList>
            <person name="Han B."/>
            <person name="Lu T."/>
            <person name="Zhao Q."/>
            <person name="Huang X."/>
            <person name="Zhao Y."/>
        </authorList>
    </citation>
    <scope>NUCLEOTIDE SEQUENCE</scope>
</reference>
<evidence type="ECO:0000313" key="7">
    <source>
        <dbReference type="EMBL" id="CAD6269222.1"/>
    </source>
</evidence>
<dbReference type="EMBL" id="CAJGYO010000014">
    <property type="protein sequence ID" value="CAD6269222.1"/>
    <property type="molecule type" value="Genomic_DNA"/>
</dbReference>
<dbReference type="GO" id="GO:0016702">
    <property type="term" value="F:oxidoreductase activity, acting on single donors with incorporation of molecular oxygen, incorporation of two atoms of oxygen"/>
    <property type="evidence" value="ECO:0007669"/>
    <property type="project" value="InterPro"/>
</dbReference>
<evidence type="ECO:0000256" key="2">
    <source>
        <dbReference type="ARBA" id="ARBA00022723"/>
    </source>
</evidence>
<keyword evidence="3" id="KW-0809">Transit peptide</keyword>
<evidence type="ECO:0000256" key="1">
    <source>
        <dbReference type="ARBA" id="ARBA00006787"/>
    </source>
</evidence>
<evidence type="ECO:0000256" key="6">
    <source>
        <dbReference type="PIRSR" id="PIRSR604294-1"/>
    </source>
</evidence>
<evidence type="ECO:0000256" key="4">
    <source>
        <dbReference type="ARBA" id="ARBA00022964"/>
    </source>
</evidence>
<feature type="binding site" evidence="6">
    <location>
        <position position="54"/>
    </location>
    <ligand>
        <name>Fe cation</name>
        <dbReference type="ChEBI" id="CHEBI:24875"/>
        <note>catalytic</note>
    </ligand>
</feature>
<comment type="caution">
    <text evidence="7">The sequence shown here is derived from an EMBL/GenBank/DDBJ whole genome shotgun (WGS) entry which is preliminary data.</text>
</comment>
<dbReference type="AlphaFoldDB" id="A0A811RGS2"/>
<dbReference type="Pfam" id="PF03055">
    <property type="entry name" value="RPE65"/>
    <property type="match status" value="1"/>
</dbReference>
<keyword evidence="5 6" id="KW-0408">Iron</keyword>